<dbReference type="EMBL" id="GG693875">
    <property type="protein sequence ID" value="EES52581.1"/>
    <property type="molecule type" value="Genomic_DNA"/>
</dbReference>
<name>C6HXW9_9BACT</name>
<proteinExistence type="predicted"/>
<dbReference type="Proteomes" id="UP000009374">
    <property type="component" value="Unassembled WGS sequence"/>
</dbReference>
<keyword evidence="1" id="KW-0732">Signal</keyword>
<feature type="signal peptide" evidence="1">
    <location>
        <begin position="1"/>
        <end position="23"/>
    </location>
</feature>
<evidence type="ECO:0008006" key="4">
    <source>
        <dbReference type="Google" id="ProtNLM"/>
    </source>
</evidence>
<feature type="chain" id="PRO_5002966236" description="Lipoprotein" evidence="1">
    <location>
        <begin position="24"/>
        <end position="320"/>
    </location>
</feature>
<keyword evidence="3" id="KW-1185">Reference proteome</keyword>
<evidence type="ECO:0000256" key="1">
    <source>
        <dbReference type="SAM" id="SignalP"/>
    </source>
</evidence>
<gene>
    <name evidence="2" type="ORF">UBAL3_93200082</name>
</gene>
<dbReference type="PROSITE" id="PS51257">
    <property type="entry name" value="PROKAR_LIPOPROTEIN"/>
    <property type="match status" value="1"/>
</dbReference>
<protein>
    <recommendedName>
        <fullName evidence="4">Lipoprotein</fullName>
    </recommendedName>
</protein>
<sequence length="320" mass="36603">MRMKRGMALFLPFLLLLGGCASPEVVLQDVIKPPIMLGPIHRIGVVVWPTSDPEQKLFQSTLLRNLAEVPKLHPVAIPVTRDLGKLPLEVPAMAHLSGANDILVVHILSHRIHDRRVISGDCEAPPCQSMNIPMTVRTNSMRLHITFLRAFPFRIELDRTVTVQNTDKKIPFSLFQRHFTPQETLNLRLYAKASQHIRYLFSTLVVSVHRPFYFYDIRAEKAYRSLQANKPVLALFFLNSDYNQRLKKKKPIPGELYADMGVTYEALKAYSLADYYYKKAAALGKKRTLRAFDRQLRSMVVYFIGINFFEKGVNSAQHAP</sequence>
<evidence type="ECO:0000313" key="3">
    <source>
        <dbReference type="Proteomes" id="UP000009374"/>
    </source>
</evidence>
<evidence type="ECO:0000313" key="2">
    <source>
        <dbReference type="EMBL" id="EES52581.1"/>
    </source>
</evidence>
<organism evidence="2 3">
    <name type="scientific">Leptospirillum ferrodiazotrophum</name>
    <dbReference type="NCBI Taxonomy" id="412449"/>
    <lineage>
        <taxon>Bacteria</taxon>
        <taxon>Pseudomonadati</taxon>
        <taxon>Nitrospirota</taxon>
        <taxon>Nitrospiria</taxon>
        <taxon>Nitrospirales</taxon>
        <taxon>Nitrospiraceae</taxon>
        <taxon>Leptospirillum</taxon>
    </lineage>
</organism>
<reference evidence="2 3" key="1">
    <citation type="journal article" date="2009" name="Appl. Environ. Microbiol.">
        <title>Community genomic and proteomic analyses of chemoautotrophic iron-oxidizing "Leptospirillum rubarum" (Group II) and "Leptospirillum ferrodiazotrophum" (Group III) bacteria in acid mine drainage biofilms.</title>
        <authorList>
            <person name="Goltsman D.S."/>
            <person name="Denef V.J."/>
            <person name="Singer S.W."/>
            <person name="VerBerkmoes N.C."/>
            <person name="Lefsrud M."/>
            <person name="Mueller R.S."/>
            <person name="Dick G.J."/>
            <person name="Sun C.L."/>
            <person name="Wheeler K.E."/>
            <person name="Zemla A."/>
            <person name="Baker B.J."/>
            <person name="Hauser L."/>
            <person name="Land M."/>
            <person name="Shah M.B."/>
            <person name="Thelen M.P."/>
            <person name="Hettich R.L."/>
            <person name="Banfield J.F."/>
        </authorList>
    </citation>
    <scope>NUCLEOTIDE SEQUENCE [LARGE SCALE GENOMIC DNA]</scope>
</reference>
<dbReference type="AlphaFoldDB" id="C6HXW9"/>
<accession>C6HXW9</accession>